<protein>
    <recommendedName>
        <fullName evidence="3">cellulose 1,4-beta-cellobiosidase (non-reducing end)</fullName>
        <ecNumber evidence="3">3.2.1.91</ecNumber>
    </recommendedName>
</protein>
<reference evidence="12 13" key="1">
    <citation type="submission" date="2016-02" db="EMBL/GenBank/DDBJ databases">
        <title>Genome analysis of coral dinoflagellate symbionts highlights evolutionary adaptations to a symbiotic lifestyle.</title>
        <authorList>
            <person name="Aranda M."/>
            <person name="Li Y."/>
            <person name="Liew Y.J."/>
            <person name="Baumgarten S."/>
            <person name="Simakov O."/>
            <person name="Wilson M."/>
            <person name="Piel J."/>
            <person name="Ashoor H."/>
            <person name="Bougouffa S."/>
            <person name="Bajic V.B."/>
            <person name="Ryu T."/>
            <person name="Ravasi T."/>
            <person name="Bayer T."/>
            <person name="Micklem G."/>
            <person name="Kim H."/>
            <person name="Bhak J."/>
            <person name="Lajeunesse T.C."/>
            <person name="Voolstra C.R."/>
        </authorList>
    </citation>
    <scope>NUCLEOTIDE SEQUENCE [LARGE SCALE GENOMIC DNA]</scope>
    <source>
        <strain evidence="12 13">CCMP2467</strain>
    </source>
</reference>
<dbReference type="InterPro" id="IPR037019">
    <property type="entry name" value="Glyco_hydro_7_sf"/>
</dbReference>
<evidence type="ECO:0000256" key="2">
    <source>
        <dbReference type="ARBA" id="ARBA00006044"/>
    </source>
</evidence>
<gene>
    <name evidence="12" type="primary">cel2</name>
    <name evidence="12" type="ORF">AK812_SmicGene7924</name>
</gene>
<evidence type="ECO:0000313" key="13">
    <source>
        <dbReference type="Proteomes" id="UP000186817"/>
    </source>
</evidence>
<dbReference type="EC" id="3.2.1.91" evidence="3"/>
<dbReference type="OrthoDB" id="445654at2759"/>
<keyword evidence="8" id="KW-0326">Glycosidase</keyword>
<keyword evidence="7" id="KW-0119">Carbohydrate metabolism</keyword>
<evidence type="ECO:0000256" key="4">
    <source>
        <dbReference type="ARBA" id="ARBA00022729"/>
    </source>
</evidence>
<dbReference type="GO" id="GO:0030245">
    <property type="term" value="P:cellulose catabolic process"/>
    <property type="evidence" value="ECO:0007669"/>
    <property type="project" value="UniProtKB-KW"/>
</dbReference>
<evidence type="ECO:0000256" key="9">
    <source>
        <dbReference type="ARBA" id="ARBA00023326"/>
    </source>
</evidence>
<dbReference type="InterPro" id="IPR013320">
    <property type="entry name" value="ConA-like_dom_sf"/>
</dbReference>
<feature type="chain" id="PRO_5012435285" description="cellulose 1,4-beta-cellobiosidase (non-reducing end)" evidence="11">
    <location>
        <begin position="26"/>
        <end position="748"/>
    </location>
</feature>
<dbReference type="AlphaFoldDB" id="A0A1Q9EMA9"/>
<evidence type="ECO:0000313" key="12">
    <source>
        <dbReference type="EMBL" id="OLQ08565.1"/>
    </source>
</evidence>
<dbReference type="GO" id="GO:0016162">
    <property type="term" value="F:cellulose 1,4-beta-cellobiosidase activity"/>
    <property type="evidence" value="ECO:0007669"/>
    <property type="project" value="UniProtKB-EC"/>
</dbReference>
<evidence type="ECO:0000256" key="1">
    <source>
        <dbReference type="ARBA" id="ARBA00001641"/>
    </source>
</evidence>
<feature type="signal peptide" evidence="11">
    <location>
        <begin position="1"/>
        <end position="25"/>
    </location>
</feature>
<comment type="catalytic activity">
    <reaction evidence="1">
        <text>Hydrolysis of (1-&gt;4)-beta-D-glucosidic linkages in cellulose and cellotetraose, releasing cellobiose from the non-reducing ends of the chains.</text>
        <dbReference type="EC" id="3.2.1.91"/>
    </reaction>
</comment>
<evidence type="ECO:0000256" key="8">
    <source>
        <dbReference type="ARBA" id="ARBA00023295"/>
    </source>
</evidence>
<keyword evidence="10" id="KW-0175">Coiled coil</keyword>
<comment type="caution">
    <text evidence="12">The sequence shown here is derived from an EMBL/GenBank/DDBJ whole genome shotgun (WGS) entry which is preliminary data.</text>
</comment>
<evidence type="ECO:0000256" key="6">
    <source>
        <dbReference type="ARBA" id="ARBA00023001"/>
    </source>
</evidence>
<sequence>MVRTKHQPPRCRALLLALLPPLLVAQQVDPRGAEDSRNAGIRISNNGEDVAQFAVLDGRWRWLYTSQSKDCGSAAIRGAAALERCYLQGLTAARYAEAYGVQVGYPNNRAITMNFATKDANTPTPNYGSRLYLTDGKGYTLFAPMAGELSFDVDVSQALAHEVQVAMNLNSVSGDGVMNTAGWRRGLGYCDAQCPKDLRFVQGQGYNKDHVLASCCPEMDLFEGNRFVQAFTAHPCKLAKATVCNSSEVKDCGAACDSAGADINTFRESGPGHALYDMLDVSAPFKINTSFITDNGHPNGTLVDIVQIFSQNGEQKGKLSFADRFKAAKSEGFRPEDEFATVYGGLAQMGEAIRRGMVMVLALWADPSGNMNWLDSCHTNKTIYQCSEHTKFDESVWAQASAVKPGIWRGPADYYPDYETSYKTKDVFFNYDGIPALIRSQVRFGCRGCETASSICDCSGVPYKFTVSNIEAKHRLIPDQPEPTEAPNDNQNSHPNLIWTILLPTVGAVVVAACCAFLCCYACNEDDTTPMQPSRKAAVKAKRSLAPAWKCDDASQNRVAKATANETAGFADTFGCNEGFHGEPYLRLWIAGAGVLAFWHVLKFRGPGGADPSTYEMMQKAAIECLYWGFQVKTLQKRLISKTEEAVEKDLAIQEKEKLYLEMRNLLDKQPSSEVAWNLSARNGRVEEVGKQQNNLKAMAAELNMYHAQLSDYKEEIERVTKELQDTKRRYFEQRHREQLLKEKRQRG</sequence>
<dbReference type="PRINTS" id="PR00734">
    <property type="entry name" value="GLHYDRLASE7"/>
</dbReference>
<dbReference type="Pfam" id="PF00840">
    <property type="entry name" value="Glyco_hydro_7"/>
    <property type="match status" value="1"/>
</dbReference>
<evidence type="ECO:0000256" key="5">
    <source>
        <dbReference type="ARBA" id="ARBA00022801"/>
    </source>
</evidence>
<organism evidence="12 13">
    <name type="scientific">Symbiodinium microadriaticum</name>
    <name type="common">Dinoflagellate</name>
    <name type="synonym">Zooxanthella microadriatica</name>
    <dbReference type="NCBI Taxonomy" id="2951"/>
    <lineage>
        <taxon>Eukaryota</taxon>
        <taxon>Sar</taxon>
        <taxon>Alveolata</taxon>
        <taxon>Dinophyceae</taxon>
        <taxon>Suessiales</taxon>
        <taxon>Symbiodiniaceae</taxon>
        <taxon>Symbiodinium</taxon>
    </lineage>
</organism>
<keyword evidence="4 11" id="KW-0732">Signal</keyword>
<comment type="similarity">
    <text evidence="2">Belongs to the glycosyl hydrolase 7 (cellulase C) family.</text>
</comment>
<evidence type="ECO:0000256" key="7">
    <source>
        <dbReference type="ARBA" id="ARBA00023277"/>
    </source>
</evidence>
<keyword evidence="13" id="KW-1185">Reference proteome</keyword>
<evidence type="ECO:0000256" key="10">
    <source>
        <dbReference type="SAM" id="Coils"/>
    </source>
</evidence>
<dbReference type="InterPro" id="IPR001722">
    <property type="entry name" value="Glyco_hydro_7"/>
</dbReference>
<dbReference type="EMBL" id="LSRX01000114">
    <property type="protein sequence ID" value="OLQ08565.1"/>
    <property type="molecule type" value="Genomic_DNA"/>
</dbReference>
<proteinExistence type="inferred from homology"/>
<dbReference type="Gene3D" id="2.70.100.10">
    <property type="entry name" value="Glycoside hydrolase, family 7, domain"/>
    <property type="match status" value="1"/>
</dbReference>
<evidence type="ECO:0000256" key="3">
    <source>
        <dbReference type="ARBA" id="ARBA00012561"/>
    </source>
</evidence>
<dbReference type="PANTHER" id="PTHR33753:SF2">
    <property type="entry name" value="GLYCOSIDE HYDROLASE FAMILY 7 PROTEIN"/>
    <property type="match status" value="1"/>
</dbReference>
<keyword evidence="5" id="KW-0378">Hydrolase</keyword>
<keyword evidence="6" id="KW-0136">Cellulose degradation</keyword>
<feature type="coiled-coil region" evidence="10">
    <location>
        <begin position="696"/>
        <end position="734"/>
    </location>
</feature>
<evidence type="ECO:0000256" key="11">
    <source>
        <dbReference type="SAM" id="SignalP"/>
    </source>
</evidence>
<dbReference type="PANTHER" id="PTHR33753">
    <property type="entry name" value="1,4-BETA-D-GLUCAN CELLOBIOHYDROLASE B"/>
    <property type="match status" value="1"/>
</dbReference>
<keyword evidence="9" id="KW-0624">Polysaccharide degradation</keyword>
<accession>A0A1Q9EMA9</accession>
<name>A0A1Q9EMA9_SYMMI</name>
<dbReference type="Proteomes" id="UP000186817">
    <property type="component" value="Unassembled WGS sequence"/>
</dbReference>
<dbReference type="SUPFAM" id="SSF49899">
    <property type="entry name" value="Concanavalin A-like lectins/glucanases"/>
    <property type="match status" value="1"/>
</dbReference>